<dbReference type="InterPro" id="IPR018392">
    <property type="entry name" value="LysM"/>
</dbReference>
<dbReference type="PROSITE" id="PS51782">
    <property type="entry name" value="LYSM"/>
    <property type="match status" value="3"/>
</dbReference>
<organism evidence="2 3">
    <name type="scientific">Rossellomorea marisflavi</name>
    <dbReference type="NCBI Taxonomy" id="189381"/>
    <lineage>
        <taxon>Bacteria</taxon>
        <taxon>Bacillati</taxon>
        <taxon>Bacillota</taxon>
        <taxon>Bacilli</taxon>
        <taxon>Bacillales</taxon>
        <taxon>Bacillaceae</taxon>
        <taxon>Rossellomorea</taxon>
    </lineage>
</organism>
<evidence type="ECO:0000313" key="3">
    <source>
        <dbReference type="Proteomes" id="UP000322997"/>
    </source>
</evidence>
<dbReference type="Proteomes" id="UP000322997">
    <property type="component" value="Unassembled WGS sequence"/>
</dbReference>
<dbReference type="CDD" id="cd00118">
    <property type="entry name" value="LysM"/>
    <property type="match status" value="3"/>
</dbReference>
<reference evidence="2 3" key="1">
    <citation type="submission" date="2019-08" db="EMBL/GenBank/DDBJ databases">
        <title>Bacillus genomes from the desert of Cuatro Cienegas, Coahuila.</title>
        <authorList>
            <person name="Olmedo-Alvarez G."/>
        </authorList>
    </citation>
    <scope>NUCLEOTIDE SEQUENCE [LARGE SCALE GENOMIC DNA]</scope>
    <source>
        <strain evidence="2 3">CH108_3D</strain>
    </source>
</reference>
<sequence>MITLLSTTYIVQSGDTLYSIARRFDVTVAQLKIWNGLPSDTIQVGQVLVVSATPESDRPLTTYTVKAGDTLYSIAGRFEMTLDEIMSLNRITDPSRIQVGQVLQVYDNSGEPAPALTTYVVRAGDTLYSIARRFGMTLDEIMSLNDIADPSRIQVGQILQVYDNGGNGEAPVRVTASQLNAIGWSYNDLSDSILADLNLCLERFQITTKSRLCHFLSQCSHESGAGRYTAEIADGSAYEGRQDLGNIYPGDGPKFKGGGYIQLTGRYNYTLFSQSVGDPEIVNQGVYYVAEHYPWQSAGFWWELNNMNALCDTNPTVRQVTLKVNGGTRGLEERTRYYERCVAIF</sequence>
<feature type="domain" description="LysM" evidence="1">
    <location>
        <begin position="61"/>
        <end position="105"/>
    </location>
</feature>
<dbReference type="InterPro" id="IPR036779">
    <property type="entry name" value="LysM_dom_sf"/>
</dbReference>
<evidence type="ECO:0000313" key="2">
    <source>
        <dbReference type="EMBL" id="TYS52511.1"/>
    </source>
</evidence>
<feature type="domain" description="LysM" evidence="1">
    <location>
        <begin position="7"/>
        <end position="50"/>
    </location>
</feature>
<name>A0A5D4RQ52_9BACI</name>
<dbReference type="SMART" id="SM00257">
    <property type="entry name" value="LysM"/>
    <property type="match status" value="3"/>
</dbReference>
<dbReference type="EMBL" id="VTEQ01000005">
    <property type="protein sequence ID" value="TYS52511.1"/>
    <property type="molecule type" value="Genomic_DNA"/>
</dbReference>
<evidence type="ECO:0000259" key="1">
    <source>
        <dbReference type="PROSITE" id="PS51782"/>
    </source>
</evidence>
<dbReference type="RefSeq" id="WP_148985775.1">
    <property type="nucleotide sequence ID" value="NZ_JBNILK010000005.1"/>
</dbReference>
<dbReference type="PANTHER" id="PTHR33734:SF22">
    <property type="entry name" value="MEMBRANE-BOUND LYTIC MUREIN TRANSGLYCOSYLASE D"/>
    <property type="match status" value="1"/>
</dbReference>
<dbReference type="Gene3D" id="1.10.530.10">
    <property type="match status" value="1"/>
</dbReference>
<proteinExistence type="predicted"/>
<feature type="domain" description="LysM" evidence="1">
    <location>
        <begin position="117"/>
        <end position="161"/>
    </location>
</feature>
<dbReference type="SUPFAM" id="SSF53955">
    <property type="entry name" value="Lysozyme-like"/>
    <property type="match status" value="1"/>
</dbReference>
<gene>
    <name evidence="2" type="ORF">FZC83_16920</name>
</gene>
<dbReference type="InterPro" id="IPR023346">
    <property type="entry name" value="Lysozyme-like_dom_sf"/>
</dbReference>
<accession>A0A5D4RQ52</accession>
<dbReference type="Pfam" id="PF01476">
    <property type="entry name" value="LysM"/>
    <property type="match status" value="3"/>
</dbReference>
<dbReference type="SUPFAM" id="SSF54106">
    <property type="entry name" value="LysM domain"/>
    <property type="match status" value="3"/>
</dbReference>
<comment type="caution">
    <text evidence="2">The sequence shown here is derived from an EMBL/GenBank/DDBJ whole genome shotgun (WGS) entry which is preliminary data.</text>
</comment>
<dbReference type="PANTHER" id="PTHR33734">
    <property type="entry name" value="LYSM DOMAIN-CONTAINING GPI-ANCHORED PROTEIN 2"/>
    <property type="match status" value="1"/>
</dbReference>
<dbReference type="Gene3D" id="3.10.350.10">
    <property type="entry name" value="LysM domain"/>
    <property type="match status" value="3"/>
</dbReference>
<dbReference type="AlphaFoldDB" id="A0A5D4RQ52"/>
<protein>
    <submittedName>
        <fullName evidence="2">LysM peptidoglycan-binding domain-containing protein</fullName>
    </submittedName>
</protein>